<dbReference type="GO" id="GO:0016020">
    <property type="term" value="C:membrane"/>
    <property type="evidence" value="ECO:0007669"/>
    <property type="project" value="TreeGrafter"/>
</dbReference>
<keyword evidence="4" id="KW-1185">Reference proteome</keyword>
<accession>A0A1T4L3S0</accession>
<organism evidence="3 4">
    <name type="scientific">Pilibacter termitis</name>
    <dbReference type="NCBI Taxonomy" id="263852"/>
    <lineage>
        <taxon>Bacteria</taxon>
        <taxon>Bacillati</taxon>
        <taxon>Bacillota</taxon>
        <taxon>Bacilli</taxon>
        <taxon>Lactobacillales</taxon>
        <taxon>Enterococcaceae</taxon>
        <taxon>Pilibacter</taxon>
    </lineage>
</organism>
<evidence type="ECO:0000259" key="2">
    <source>
        <dbReference type="Pfam" id="PF00561"/>
    </source>
</evidence>
<evidence type="ECO:0000313" key="3">
    <source>
        <dbReference type="EMBL" id="SJZ49369.1"/>
    </source>
</evidence>
<dbReference type="STRING" id="263852.SAMN02745116_00527"/>
<dbReference type="SUPFAM" id="SSF53474">
    <property type="entry name" value="alpha/beta-Hydrolases"/>
    <property type="match status" value="1"/>
</dbReference>
<name>A0A1T4L3S0_9ENTE</name>
<evidence type="ECO:0000313" key="4">
    <source>
        <dbReference type="Proteomes" id="UP000190328"/>
    </source>
</evidence>
<reference evidence="3 4" key="1">
    <citation type="submission" date="2017-02" db="EMBL/GenBank/DDBJ databases">
        <authorList>
            <person name="Peterson S.W."/>
        </authorList>
    </citation>
    <scope>NUCLEOTIDE SEQUENCE [LARGE SCALE GENOMIC DNA]</scope>
    <source>
        <strain evidence="3 4">ATCC BAA-1030</strain>
    </source>
</reference>
<dbReference type="EMBL" id="FUXI01000004">
    <property type="protein sequence ID" value="SJZ49369.1"/>
    <property type="molecule type" value="Genomic_DNA"/>
</dbReference>
<keyword evidence="1" id="KW-0378">Hydrolase</keyword>
<proteinExistence type="predicted"/>
<dbReference type="InterPro" id="IPR029058">
    <property type="entry name" value="AB_hydrolase_fold"/>
</dbReference>
<dbReference type="OrthoDB" id="9805423at2"/>
<dbReference type="Proteomes" id="UP000190328">
    <property type="component" value="Unassembled WGS sequence"/>
</dbReference>
<dbReference type="RefSeq" id="WP_078806485.1">
    <property type="nucleotide sequence ID" value="NZ_FUXI01000004.1"/>
</dbReference>
<gene>
    <name evidence="3" type="ORF">SAMN02745116_00527</name>
</gene>
<dbReference type="Gene3D" id="3.40.50.1820">
    <property type="entry name" value="alpha/beta hydrolase"/>
    <property type="match status" value="2"/>
</dbReference>
<sequence>MKLEKKRIITSDGTSLQIYMIGHGEPLIFLHGNGESSGIFRRQVRYFVDHYRCILIDSRSHGKSERSKTKLTFARMAEDVREVMQAENISQADILGYSDGANIGMVLACKYPTLVKKLVLNSGNLTASGSTYLSRVLELIYIAIGKVLHWDMEVLSLLVKNTGLQMNDLQKITAKTLVLAGQFDFIKRSHTKEIAKNIPDSTLQIAKWTSHFFIRLQPRRFNRVICNFLGKEV</sequence>
<dbReference type="GO" id="GO:0016787">
    <property type="term" value="F:hydrolase activity"/>
    <property type="evidence" value="ECO:0007669"/>
    <property type="project" value="UniProtKB-KW"/>
</dbReference>
<evidence type="ECO:0000256" key="1">
    <source>
        <dbReference type="ARBA" id="ARBA00022801"/>
    </source>
</evidence>
<protein>
    <submittedName>
        <fullName evidence="3">Pimeloyl-ACP methyl ester carboxylesterase</fullName>
    </submittedName>
</protein>
<dbReference type="AlphaFoldDB" id="A0A1T4L3S0"/>
<dbReference type="InterPro" id="IPR050266">
    <property type="entry name" value="AB_hydrolase_sf"/>
</dbReference>
<dbReference type="InterPro" id="IPR000073">
    <property type="entry name" value="AB_hydrolase_1"/>
</dbReference>
<dbReference type="Pfam" id="PF00561">
    <property type="entry name" value="Abhydrolase_1"/>
    <property type="match status" value="1"/>
</dbReference>
<feature type="domain" description="AB hydrolase-1" evidence="2">
    <location>
        <begin position="26"/>
        <end position="126"/>
    </location>
</feature>
<dbReference type="PANTHER" id="PTHR43798:SF31">
    <property type="entry name" value="AB HYDROLASE SUPERFAMILY PROTEIN YCLE"/>
    <property type="match status" value="1"/>
</dbReference>
<dbReference type="PANTHER" id="PTHR43798">
    <property type="entry name" value="MONOACYLGLYCEROL LIPASE"/>
    <property type="match status" value="1"/>
</dbReference>